<dbReference type="PANTHER" id="PTHR41533">
    <property type="entry name" value="L,D-TRANSPEPTIDASE HI_1667-RELATED"/>
    <property type="match status" value="1"/>
</dbReference>
<feature type="signal peptide" evidence="1">
    <location>
        <begin position="1"/>
        <end position="27"/>
    </location>
</feature>
<feature type="chain" id="PRO_5009197647" evidence="1">
    <location>
        <begin position="28"/>
        <end position="302"/>
    </location>
</feature>
<protein>
    <submittedName>
        <fullName evidence="3">Peptidoglycan-binding protein</fullName>
    </submittedName>
</protein>
<evidence type="ECO:0000259" key="2">
    <source>
        <dbReference type="Pfam" id="PF01471"/>
    </source>
</evidence>
<comment type="caution">
    <text evidence="3">The sequence shown here is derived from an EMBL/GenBank/DDBJ whole genome shotgun (WGS) entry which is preliminary data.</text>
</comment>
<dbReference type="OrthoDB" id="5620138at2"/>
<feature type="domain" description="Peptidoglycan binding-like" evidence="2">
    <location>
        <begin position="102"/>
        <end position="157"/>
    </location>
</feature>
<keyword evidence="1" id="KW-0732">Signal</keyword>
<sequence>MRRLPALLATVLAAVLATLLSAPAAQAASWPVVGSGSTGANVTTIQHLLTARNHATAADGIFGSGTADKVKSFQRSQSLTADGVVGPDTWSKLIVTVSSGSNGSAVKAAQVQLNRYGHGLAVDGAFGSGTASAAKKFQQSKGLSADGIVGPDTWRALVSGSGSGGGGGGGSTKLTHAQVSSMFSGAGITWTSTGNCSNRNVSTCTSFEQMRRTTAEGTVALRRASGCAILVTGGTETGHASGTYSHWNGYKVDFSPQSCISNYITRTFTRIGDRGDGAAQYKSASGNIYARESSHWDVTFHN</sequence>
<dbReference type="PATRIC" id="fig|518642.7.peg.1912"/>
<dbReference type="Pfam" id="PF01471">
    <property type="entry name" value="PG_binding_1"/>
    <property type="match status" value="2"/>
</dbReference>
<name>A0A1E7LUM4_9ACTN</name>
<evidence type="ECO:0000313" key="3">
    <source>
        <dbReference type="EMBL" id="OEV19900.1"/>
    </source>
</evidence>
<reference evidence="3 4" key="1">
    <citation type="journal article" date="2016" name="Front. Microbiol.">
        <title>Comparative Genomics Analysis of Streptomyces Species Reveals Their Adaptation to the Marine Environment and Their Diversity at the Genomic Level.</title>
        <authorList>
            <person name="Tian X."/>
            <person name="Zhang Z."/>
            <person name="Yang T."/>
            <person name="Chen M."/>
            <person name="Li J."/>
            <person name="Chen F."/>
            <person name="Yang J."/>
            <person name="Li W."/>
            <person name="Zhang B."/>
            <person name="Zhang Z."/>
            <person name="Wu J."/>
            <person name="Zhang C."/>
            <person name="Long L."/>
            <person name="Xiao J."/>
        </authorList>
    </citation>
    <scope>NUCLEOTIDE SEQUENCE [LARGE SCALE GENOMIC DNA]</scope>
    <source>
        <strain evidence="3 4">SCSIO M10372</strain>
    </source>
</reference>
<accession>A0A1E7LUM4</accession>
<dbReference type="PANTHER" id="PTHR41533:SF1">
    <property type="entry name" value="L,D-TRANSPEPTIDASE YCBB-RELATED"/>
    <property type="match status" value="1"/>
</dbReference>
<dbReference type="AlphaFoldDB" id="A0A1E7LUM4"/>
<feature type="domain" description="Peptidoglycan binding-like" evidence="2">
    <location>
        <begin position="38"/>
        <end position="93"/>
    </location>
</feature>
<proteinExistence type="predicted"/>
<dbReference type="InterPro" id="IPR036366">
    <property type="entry name" value="PGBDSf"/>
</dbReference>
<dbReference type="InterPro" id="IPR052905">
    <property type="entry name" value="LD-transpeptidase_YkuD-like"/>
</dbReference>
<gene>
    <name evidence="3" type="ORF">AN221_14065</name>
</gene>
<dbReference type="EMBL" id="LJGZ01000030">
    <property type="protein sequence ID" value="OEV19900.1"/>
    <property type="molecule type" value="Genomic_DNA"/>
</dbReference>
<dbReference type="Proteomes" id="UP000175971">
    <property type="component" value="Unassembled WGS sequence"/>
</dbReference>
<dbReference type="Gene3D" id="1.10.101.10">
    <property type="entry name" value="PGBD-like superfamily/PGBD"/>
    <property type="match status" value="2"/>
</dbReference>
<organism evidence="3 4">
    <name type="scientific">Streptomyces nanshensis</name>
    <dbReference type="NCBI Taxonomy" id="518642"/>
    <lineage>
        <taxon>Bacteria</taxon>
        <taxon>Bacillati</taxon>
        <taxon>Actinomycetota</taxon>
        <taxon>Actinomycetes</taxon>
        <taxon>Kitasatosporales</taxon>
        <taxon>Streptomycetaceae</taxon>
        <taxon>Streptomyces</taxon>
    </lineage>
</organism>
<dbReference type="InterPro" id="IPR036365">
    <property type="entry name" value="PGBD-like_sf"/>
</dbReference>
<evidence type="ECO:0000256" key="1">
    <source>
        <dbReference type="SAM" id="SignalP"/>
    </source>
</evidence>
<dbReference type="SUPFAM" id="SSF47090">
    <property type="entry name" value="PGBD-like"/>
    <property type="match status" value="2"/>
</dbReference>
<evidence type="ECO:0000313" key="4">
    <source>
        <dbReference type="Proteomes" id="UP000175971"/>
    </source>
</evidence>
<keyword evidence="4" id="KW-1185">Reference proteome</keyword>
<dbReference type="InterPro" id="IPR002477">
    <property type="entry name" value="Peptidoglycan-bd-like"/>
</dbReference>